<keyword evidence="1 4" id="KW-0808">Transferase</keyword>
<evidence type="ECO:0000259" key="3">
    <source>
        <dbReference type="PROSITE" id="PS51186"/>
    </source>
</evidence>
<accession>A0A5R9KKG3</accession>
<keyword evidence="2" id="KW-0012">Acyltransferase</keyword>
<dbReference type="RefSeq" id="WP_138280368.1">
    <property type="nucleotide sequence ID" value="NZ_BMGE01000001.1"/>
</dbReference>
<evidence type="ECO:0000313" key="5">
    <source>
        <dbReference type="Proteomes" id="UP000309788"/>
    </source>
</evidence>
<keyword evidence="5" id="KW-1185">Reference proteome</keyword>
<dbReference type="PANTHER" id="PTHR43800">
    <property type="entry name" value="PEPTIDYL-LYSINE N-ACETYLTRANSFERASE YJAB"/>
    <property type="match status" value="1"/>
</dbReference>
<reference evidence="4 5" key="1">
    <citation type="submission" date="2019-05" db="EMBL/GenBank/DDBJ databases">
        <authorList>
            <person name="Qu J.-H."/>
        </authorList>
    </citation>
    <scope>NUCLEOTIDE SEQUENCE [LARGE SCALE GENOMIC DNA]</scope>
    <source>
        <strain evidence="4 5">Z12</strain>
    </source>
</reference>
<evidence type="ECO:0000256" key="2">
    <source>
        <dbReference type="ARBA" id="ARBA00023315"/>
    </source>
</evidence>
<organism evidence="4 5">
    <name type="scientific">Dyadobacter sediminis</name>
    <dbReference type="NCBI Taxonomy" id="1493691"/>
    <lineage>
        <taxon>Bacteria</taxon>
        <taxon>Pseudomonadati</taxon>
        <taxon>Bacteroidota</taxon>
        <taxon>Cytophagia</taxon>
        <taxon>Cytophagales</taxon>
        <taxon>Spirosomataceae</taxon>
        <taxon>Dyadobacter</taxon>
    </lineage>
</organism>
<dbReference type="EMBL" id="VCEI01000011">
    <property type="protein sequence ID" value="TLU96674.1"/>
    <property type="molecule type" value="Genomic_DNA"/>
</dbReference>
<evidence type="ECO:0000256" key="1">
    <source>
        <dbReference type="ARBA" id="ARBA00022679"/>
    </source>
</evidence>
<dbReference type="InterPro" id="IPR000182">
    <property type="entry name" value="GNAT_dom"/>
</dbReference>
<name>A0A5R9KKG3_9BACT</name>
<comment type="caution">
    <text evidence="4">The sequence shown here is derived from an EMBL/GenBank/DDBJ whole genome shotgun (WGS) entry which is preliminary data.</text>
</comment>
<dbReference type="AlphaFoldDB" id="A0A5R9KKG3"/>
<dbReference type="Gene3D" id="3.40.630.30">
    <property type="match status" value="1"/>
</dbReference>
<evidence type="ECO:0000313" key="4">
    <source>
        <dbReference type="EMBL" id="TLU96674.1"/>
    </source>
</evidence>
<feature type="domain" description="N-acetyltransferase" evidence="3">
    <location>
        <begin position="4"/>
        <end position="165"/>
    </location>
</feature>
<dbReference type="GO" id="GO:0016747">
    <property type="term" value="F:acyltransferase activity, transferring groups other than amino-acyl groups"/>
    <property type="evidence" value="ECO:0007669"/>
    <property type="project" value="InterPro"/>
</dbReference>
<proteinExistence type="predicted"/>
<dbReference type="Proteomes" id="UP000309788">
    <property type="component" value="Unassembled WGS sequence"/>
</dbReference>
<gene>
    <name evidence="4" type="ORF">FEM55_06000</name>
</gene>
<dbReference type="CDD" id="cd04301">
    <property type="entry name" value="NAT_SF"/>
    <property type="match status" value="1"/>
</dbReference>
<dbReference type="PROSITE" id="PS51186">
    <property type="entry name" value="GNAT"/>
    <property type="match status" value="1"/>
</dbReference>
<dbReference type="SUPFAM" id="SSF55729">
    <property type="entry name" value="Acyl-CoA N-acyltransferases (Nat)"/>
    <property type="match status" value="1"/>
</dbReference>
<dbReference type="Pfam" id="PF13673">
    <property type="entry name" value="Acetyltransf_10"/>
    <property type="match status" value="1"/>
</dbReference>
<dbReference type="OrthoDB" id="9800604at2"/>
<protein>
    <submittedName>
        <fullName evidence="4">GNAT family N-acetyltransferase</fullName>
    </submittedName>
</protein>
<dbReference type="InterPro" id="IPR016181">
    <property type="entry name" value="Acyl_CoA_acyltransferase"/>
</dbReference>
<dbReference type="PANTHER" id="PTHR43800:SF1">
    <property type="entry name" value="PEPTIDYL-LYSINE N-ACETYLTRANSFERASE YJAB"/>
    <property type="match status" value="1"/>
</dbReference>
<sequence length="165" mass="19298">MPSFAIKHASVDDIPDIIKIQEKTWETTYKDILSKEQIDYMFEKIYSPDSLNHQMLNEKHRFLMLENNGNSEGFASVSKESPETFKLHKIYVLPSLQGSGAGKYMLNEIENYIRSEGGSKLILNVNRFNKARSFYERMGFYVTEEKDIPFGPYWMNDYILEKDLS</sequence>